<sequence>MQPAGSFPSPMPNTSAPIPNPANPVIAIVGLSTKSDRPSFGVARYMQERGYRIIPVNPMHVGAHILGELCYANLFDAAKALAAEGQKIDIVDCFRKAEDIPPVVGEAIMIDARCVWMQLGIVNEAAAEKARANGIQVVMDRCLKIEHALGNLHGIL</sequence>
<name>A0A127QQ50_9BURK</name>
<dbReference type="SMART" id="SM00881">
    <property type="entry name" value="CoA_binding"/>
    <property type="match status" value="1"/>
</dbReference>
<evidence type="ECO:0000259" key="1">
    <source>
        <dbReference type="SMART" id="SM00881"/>
    </source>
</evidence>
<organism evidence="2 3">
    <name type="scientific">Collimonas arenae</name>
    <dbReference type="NCBI Taxonomy" id="279058"/>
    <lineage>
        <taxon>Bacteria</taxon>
        <taxon>Pseudomonadati</taxon>
        <taxon>Pseudomonadota</taxon>
        <taxon>Betaproteobacteria</taxon>
        <taxon>Burkholderiales</taxon>
        <taxon>Oxalobacteraceae</taxon>
        <taxon>Collimonas</taxon>
    </lineage>
</organism>
<reference evidence="2 3" key="1">
    <citation type="submission" date="2015-11" db="EMBL/GenBank/DDBJ databases">
        <title>Exploring the genomic traits of fungus-feeding bacterial genus Collimonas.</title>
        <authorList>
            <person name="Song C."/>
            <person name="Schmidt R."/>
            <person name="de Jager V."/>
            <person name="Krzyzanowska D."/>
            <person name="Jongedijk E."/>
            <person name="Cankar K."/>
            <person name="Beekwilder J."/>
            <person name="van Veen A."/>
            <person name="de Boer W."/>
            <person name="van Veen J.A."/>
            <person name="Garbeva P."/>
        </authorList>
    </citation>
    <scope>NUCLEOTIDE SEQUENCE [LARGE SCALE GENOMIC DNA]</scope>
    <source>
        <strain evidence="2 3">Ter282</strain>
    </source>
</reference>
<accession>A0A127QQ50</accession>
<dbReference type="InterPro" id="IPR003781">
    <property type="entry name" value="CoA-bd"/>
</dbReference>
<dbReference type="Pfam" id="PF13380">
    <property type="entry name" value="CoA_binding_2"/>
    <property type="match status" value="1"/>
</dbReference>
<protein>
    <submittedName>
        <fullName evidence="2">CoA binding domain protein</fullName>
    </submittedName>
</protein>
<evidence type="ECO:0000313" key="2">
    <source>
        <dbReference type="EMBL" id="AMP12223.1"/>
    </source>
</evidence>
<gene>
    <name evidence="2" type="ORF">CAter282_4566</name>
</gene>
<dbReference type="PANTHER" id="PTHR33303:SF2">
    <property type="entry name" value="COA-BINDING DOMAIN-CONTAINING PROTEIN"/>
    <property type="match status" value="1"/>
</dbReference>
<dbReference type="PANTHER" id="PTHR33303">
    <property type="entry name" value="CYTOPLASMIC PROTEIN-RELATED"/>
    <property type="match status" value="1"/>
</dbReference>
<keyword evidence="3" id="KW-1185">Reference proteome</keyword>
<dbReference type="SUPFAM" id="SSF51735">
    <property type="entry name" value="NAD(P)-binding Rossmann-fold domains"/>
    <property type="match status" value="1"/>
</dbReference>
<dbReference type="EMBL" id="CP013235">
    <property type="protein sequence ID" value="AMP12223.1"/>
    <property type="molecule type" value="Genomic_DNA"/>
</dbReference>
<proteinExistence type="predicted"/>
<dbReference type="InterPro" id="IPR036291">
    <property type="entry name" value="NAD(P)-bd_dom_sf"/>
</dbReference>
<dbReference type="PATRIC" id="fig|279058.18.peg.4495"/>
<dbReference type="Proteomes" id="UP000071778">
    <property type="component" value="Chromosome"/>
</dbReference>
<dbReference type="AlphaFoldDB" id="A0A127QQ50"/>
<feature type="domain" description="CoA-binding" evidence="1">
    <location>
        <begin position="21"/>
        <end position="121"/>
    </location>
</feature>
<evidence type="ECO:0000313" key="3">
    <source>
        <dbReference type="Proteomes" id="UP000071778"/>
    </source>
</evidence>
<dbReference type="Gene3D" id="3.40.50.720">
    <property type="entry name" value="NAD(P)-binding Rossmann-like Domain"/>
    <property type="match status" value="1"/>
</dbReference>